<evidence type="ECO:0000313" key="6">
    <source>
        <dbReference type="Proteomes" id="UP000310334"/>
    </source>
</evidence>
<feature type="domain" description="HTH tetR-type" evidence="4">
    <location>
        <begin position="2"/>
        <end position="62"/>
    </location>
</feature>
<sequence>MKMSSNEIKKAGLFHFANSGYDGTSLSAIAGEVGIKKQSIYAHFANKDELFLTILNEVLATERTYIQDFFTKDHLNLKVALFEFLQGFSKRYEMYDNTKFLLRMGFLPPTHLYQQVMDKVYLFYDDIEKVLIDVFEQNRDSLTEPVNDVVTAFIGLYDTVLVELLYSGNDRFQKRLHASWKIFWKGITLHAEAP</sequence>
<dbReference type="PROSITE" id="PS50977">
    <property type="entry name" value="HTH_TETR_2"/>
    <property type="match status" value="1"/>
</dbReference>
<dbReference type="InterPro" id="IPR001647">
    <property type="entry name" value="HTH_TetR"/>
</dbReference>
<reference evidence="5 6" key="1">
    <citation type="submission" date="2019-04" db="EMBL/GenBank/DDBJ databases">
        <title>Bacillus sediminilitoris sp. nov., isolated from a tidal flat sediment on the East China Sea.</title>
        <authorList>
            <person name="Wei Y."/>
            <person name="Mao H."/>
            <person name="Fang J."/>
        </authorList>
    </citation>
    <scope>NUCLEOTIDE SEQUENCE [LARGE SCALE GENOMIC DNA]</scope>
    <source>
        <strain evidence="5 6">DSL-17</strain>
    </source>
</reference>
<dbReference type="InterPro" id="IPR009057">
    <property type="entry name" value="Homeodomain-like_sf"/>
</dbReference>
<feature type="DNA-binding region" description="H-T-H motif" evidence="3">
    <location>
        <begin position="25"/>
        <end position="44"/>
    </location>
</feature>
<dbReference type="GO" id="GO:0003677">
    <property type="term" value="F:DNA binding"/>
    <property type="evidence" value="ECO:0007669"/>
    <property type="project" value="UniProtKB-UniRule"/>
</dbReference>
<evidence type="ECO:0000259" key="4">
    <source>
        <dbReference type="PROSITE" id="PS50977"/>
    </source>
</evidence>
<name>A0A4S4C064_9BACI</name>
<dbReference type="PANTHER" id="PTHR43479:SF11">
    <property type="entry name" value="ACREF_ENVCD OPERON REPRESSOR-RELATED"/>
    <property type="match status" value="1"/>
</dbReference>
<dbReference type="SUPFAM" id="SSF46689">
    <property type="entry name" value="Homeodomain-like"/>
    <property type="match status" value="1"/>
</dbReference>
<protein>
    <submittedName>
        <fullName evidence="5">TetR/AcrR family transcriptional regulator</fullName>
    </submittedName>
</protein>
<keyword evidence="6" id="KW-1185">Reference proteome</keyword>
<evidence type="ECO:0000256" key="2">
    <source>
        <dbReference type="ARBA" id="ARBA00023125"/>
    </source>
</evidence>
<dbReference type="InterPro" id="IPR050624">
    <property type="entry name" value="HTH-type_Tx_Regulator"/>
</dbReference>
<dbReference type="Proteomes" id="UP000310334">
    <property type="component" value="Unassembled WGS sequence"/>
</dbReference>
<dbReference type="Pfam" id="PF00440">
    <property type="entry name" value="TetR_N"/>
    <property type="match status" value="1"/>
</dbReference>
<dbReference type="Gene3D" id="1.10.10.60">
    <property type="entry name" value="Homeodomain-like"/>
    <property type="match status" value="1"/>
</dbReference>
<organism evidence="5 6">
    <name type="scientific">Metabacillus sediminilitoris</name>
    <dbReference type="NCBI Taxonomy" id="2567941"/>
    <lineage>
        <taxon>Bacteria</taxon>
        <taxon>Bacillati</taxon>
        <taxon>Bacillota</taxon>
        <taxon>Bacilli</taxon>
        <taxon>Bacillales</taxon>
        <taxon>Bacillaceae</taxon>
        <taxon>Metabacillus</taxon>
    </lineage>
</organism>
<evidence type="ECO:0000256" key="3">
    <source>
        <dbReference type="PROSITE-ProRule" id="PRU00335"/>
    </source>
</evidence>
<dbReference type="PRINTS" id="PR00455">
    <property type="entry name" value="HTHTETR"/>
</dbReference>
<evidence type="ECO:0000256" key="1">
    <source>
        <dbReference type="ARBA" id="ARBA00022491"/>
    </source>
</evidence>
<dbReference type="AlphaFoldDB" id="A0A4S4C064"/>
<dbReference type="Gene3D" id="1.10.357.10">
    <property type="entry name" value="Tetracycline Repressor, domain 2"/>
    <property type="match status" value="1"/>
</dbReference>
<keyword evidence="2 3" id="KW-0238">DNA-binding</keyword>
<evidence type="ECO:0000313" key="5">
    <source>
        <dbReference type="EMBL" id="THF80968.1"/>
    </source>
</evidence>
<gene>
    <name evidence="5" type="ORF">E6W99_07315</name>
</gene>
<comment type="caution">
    <text evidence="5">The sequence shown here is derived from an EMBL/GenBank/DDBJ whole genome shotgun (WGS) entry which is preliminary data.</text>
</comment>
<keyword evidence="1" id="KW-0678">Repressor</keyword>
<accession>A0A4S4C064</accession>
<dbReference type="EMBL" id="SSNT01000005">
    <property type="protein sequence ID" value="THF80968.1"/>
    <property type="molecule type" value="Genomic_DNA"/>
</dbReference>
<proteinExistence type="predicted"/>
<dbReference type="PANTHER" id="PTHR43479">
    <property type="entry name" value="ACREF/ENVCD OPERON REPRESSOR-RELATED"/>
    <property type="match status" value="1"/>
</dbReference>